<evidence type="ECO:0000256" key="5">
    <source>
        <dbReference type="SAM" id="Phobius"/>
    </source>
</evidence>
<evidence type="ECO:0000259" key="7">
    <source>
        <dbReference type="PROSITE" id="PS50262"/>
    </source>
</evidence>
<organism evidence="8 9">
    <name type="scientific">Elaeophora elaphi</name>
    <dbReference type="NCBI Taxonomy" id="1147741"/>
    <lineage>
        <taxon>Eukaryota</taxon>
        <taxon>Metazoa</taxon>
        <taxon>Ecdysozoa</taxon>
        <taxon>Nematoda</taxon>
        <taxon>Chromadorea</taxon>
        <taxon>Rhabditida</taxon>
        <taxon>Spirurina</taxon>
        <taxon>Spiruromorpha</taxon>
        <taxon>Filarioidea</taxon>
        <taxon>Onchocercidae</taxon>
        <taxon>Elaeophora</taxon>
    </lineage>
</organism>
<dbReference type="CDD" id="cd00637">
    <property type="entry name" value="7tm_classA_rhodopsin-like"/>
    <property type="match status" value="1"/>
</dbReference>
<keyword evidence="4 5" id="KW-0472">Membrane</keyword>
<dbReference type="Proteomes" id="UP000050640">
    <property type="component" value="Unplaced"/>
</dbReference>
<keyword evidence="6" id="KW-0732">Signal</keyword>
<dbReference type="PANTHER" id="PTHR22718:SF25">
    <property type="entry name" value="G-PROTEIN COUPLED RECEPTORS FAMILY 1 PROFILE DOMAIN-CONTAINING PROTEIN"/>
    <property type="match status" value="1"/>
</dbReference>
<accession>A0A0R3RJP7</accession>
<name>A0A0R3RJP7_9BILA</name>
<sequence length="344" mass="40860">MTGFRYIIILFLILPLRCQEKDTTEEDDIRDDNHMVAKYIALLLFIIFLLYGFISNILMGVVLFHRRRENYYSYEFILIAIQLIICNFTTFVPQMVVVLPEMLQNKNNSCPNETTWMNQTFSTLNTFSIFSVLHFSLLLALNRFVALILPKYYAFFESTRLHLIIAFVWLSSLVITTADYYYCTRRFHVQSLSWIGDCTKSNEAGNLWWRIRFGWALIIPYAMFIMYIAIFFNIRRITKIRTGHKANVVKIYHYEWSMLLQAAWNCGILEAGIILFHFLSPILIQIFGKEMNIRSKIFINCYIIFTCSILPTIHFIHSKQARDTIKHQFYKCLHMRNKNRLSQM</sequence>
<feature type="chain" id="PRO_5006447567" evidence="6">
    <location>
        <begin position="19"/>
        <end position="344"/>
    </location>
</feature>
<feature type="signal peptide" evidence="6">
    <location>
        <begin position="1"/>
        <end position="18"/>
    </location>
</feature>
<dbReference type="PANTHER" id="PTHR22718">
    <property type="entry name" value="SERPENTINE RECEPTOR, CLASS X"/>
    <property type="match status" value="1"/>
</dbReference>
<dbReference type="GO" id="GO:0016020">
    <property type="term" value="C:membrane"/>
    <property type="evidence" value="ECO:0007669"/>
    <property type="project" value="UniProtKB-SubCell"/>
</dbReference>
<proteinExistence type="predicted"/>
<feature type="transmembrane region" description="Helical" evidence="5">
    <location>
        <begin position="76"/>
        <end position="99"/>
    </location>
</feature>
<evidence type="ECO:0000256" key="3">
    <source>
        <dbReference type="ARBA" id="ARBA00022989"/>
    </source>
</evidence>
<feature type="transmembrane region" description="Helical" evidence="5">
    <location>
        <begin position="213"/>
        <end position="234"/>
    </location>
</feature>
<evidence type="ECO:0000256" key="6">
    <source>
        <dbReference type="SAM" id="SignalP"/>
    </source>
</evidence>
<dbReference type="WBParaSite" id="EEL_0000170601-mRNA-1">
    <property type="protein sequence ID" value="EEL_0000170601-mRNA-1"/>
    <property type="gene ID" value="EEL_0000170601"/>
</dbReference>
<keyword evidence="3 5" id="KW-1133">Transmembrane helix</keyword>
<feature type="transmembrane region" description="Helical" evidence="5">
    <location>
        <begin position="254"/>
        <end position="277"/>
    </location>
</feature>
<feature type="transmembrane region" description="Helical" evidence="5">
    <location>
        <begin position="161"/>
        <end position="182"/>
    </location>
</feature>
<dbReference type="SUPFAM" id="SSF81321">
    <property type="entry name" value="Family A G protein-coupled receptor-like"/>
    <property type="match status" value="1"/>
</dbReference>
<feature type="domain" description="G-protein coupled receptors family 1 profile" evidence="7">
    <location>
        <begin position="55"/>
        <end position="344"/>
    </location>
</feature>
<evidence type="ECO:0000256" key="1">
    <source>
        <dbReference type="ARBA" id="ARBA00004370"/>
    </source>
</evidence>
<feature type="transmembrane region" description="Helical" evidence="5">
    <location>
        <begin position="42"/>
        <end position="64"/>
    </location>
</feature>
<keyword evidence="8" id="KW-1185">Reference proteome</keyword>
<feature type="transmembrane region" description="Helical" evidence="5">
    <location>
        <begin position="127"/>
        <end position="149"/>
    </location>
</feature>
<evidence type="ECO:0000256" key="4">
    <source>
        <dbReference type="ARBA" id="ARBA00023136"/>
    </source>
</evidence>
<evidence type="ECO:0000256" key="2">
    <source>
        <dbReference type="ARBA" id="ARBA00022692"/>
    </source>
</evidence>
<keyword evidence="2 5" id="KW-0812">Transmembrane</keyword>
<dbReference type="InterPro" id="IPR017452">
    <property type="entry name" value="GPCR_Rhodpsn_7TM"/>
</dbReference>
<dbReference type="Gene3D" id="1.20.1070.10">
    <property type="entry name" value="Rhodopsin 7-helix transmembrane proteins"/>
    <property type="match status" value="1"/>
</dbReference>
<evidence type="ECO:0000313" key="8">
    <source>
        <dbReference type="Proteomes" id="UP000050640"/>
    </source>
</evidence>
<dbReference type="PROSITE" id="PS50262">
    <property type="entry name" value="G_PROTEIN_RECEP_F1_2"/>
    <property type="match status" value="1"/>
</dbReference>
<reference evidence="9" key="1">
    <citation type="submission" date="2017-02" db="UniProtKB">
        <authorList>
            <consortium name="WormBaseParasite"/>
        </authorList>
    </citation>
    <scope>IDENTIFICATION</scope>
</reference>
<protein>
    <submittedName>
        <fullName evidence="9">G_PROTEIN_RECEP_F1_2 domain-containing protein</fullName>
    </submittedName>
</protein>
<feature type="transmembrane region" description="Helical" evidence="5">
    <location>
        <begin position="297"/>
        <end position="316"/>
    </location>
</feature>
<dbReference type="AlphaFoldDB" id="A0A0R3RJP7"/>
<comment type="subcellular location">
    <subcellularLocation>
        <location evidence="1">Membrane</location>
    </subcellularLocation>
</comment>
<evidence type="ECO:0000313" key="9">
    <source>
        <dbReference type="WBParaSite" id="EEL_0000170601-mRNA-1"/>
    </source>
</evidence>